<feature type="binding site" evidence="7">
    <location>
        <position position="172"/>
    </location>
    <ligand>
        <name>Zn(2+)</name>
        <dbReference type="ChEBI" id="CHEBI:29105"/>
    </ligand>
</feature>
<feature type="binding site" evidence="7">
    <location>
        <position position="212"/>
    </location>
    <ligand>
        <name>Zn(2+)</name>
        <dbReference type="ChEBI" id="CHEBI:29105"/>
    </ligand>
</feature>
<dbReference type="PANTHER" id="PTHR33202:SF6">
    <property type="entry name" value="ZINC UPTAKE REGULATION PROTEIN"/>
    <property type="match status" value="1"/>
</dbReference>
<gene>
    <name evidence="10" type="ORF">F0357_11975</name>
</gene>
<dbReference type="PANTHER" id="PTHR33202">
    <property type="entry name" value="ZINC UPTAKE REGULATION PROTEIN"/>
    <property type="match status" value="1"/>
</dbReference>
<comment type="similarity">
    <text evidence="1">Belongs to the Fur family.</text>
</comment>
<dbReference type="GO" id="GO:0000976">
    <property type="term" value="F:transcription cis-regulatory region binding"/>
    <property type="evidence" value="ECO:0007669"/>
    <property type="project" value="TreeGrafter"/>
</dbReference>
<name>A0A6A7Y3L3_9HYPH</name>
<feature type="compositionally biased region" description="Basic and acidic residues" evidence="9">
    <location>
        <begin position="30"/>
        <end position="68"/>
    </location>
</feature>
<dbReference type="InterPro" id="IPR002481">
    <property type="entry name" value="FUR"/>
</dbReference>
<dbReference type="GO" id="GO:0045892">
    <property type="term" value="P:negative regulation of DNA-templated transcription"/>
    <property type="evidence" value="ECO:0007669"/>
    <property type="project" value="TreeGrafter"/>
</dbReference>
<evidence type="ECO:0000313" key="11">
    <source>
        <dbReference type="Proteomes" id="UP000332515"/>
    </source>
</evidence>
<dbReference type="CDD" id="cd07153">
    <property type="entry name" value="Fur_like"/>
    <property type="match status" value="1"/>
</dbReference>
<dbReference type="SUPFAM" id="SSF46785">
    <property type="entry name" value="Winged helix' DNA-binding domain"/>
    <property type="match status" value="1"/>
</dbReference>
<keyword evidence="2" id="KW-0678">Repressor</keyword>
<keyword evidence="6" id="KW-0804">Transcription</keyword>
<comment type="cofactor">
    <cofactor evidence="8">
        <name>Mn(2+)</name>
        <dbReference type="ChEBI" id="CHEBI:29035"/>
    </cofactor>
    <cofactor evidence="8">
        <name>Fe(2+)</name>
        <dbReference type="ChEBI" id="CHEBI:29033"/>
    </cofactor>
    <text evidence="8">Binds 1 Mn(2+) or Fe(2+) ion per subunit.</text>
</comment>
<evidence type="ECO:0000313" key="10">
    <source>
        <dbReference type="EMBL" id="MQT13346.1"/>
    </source>
</evidence>
<evidence type="ECO:0000256" key="3">
    <source>
        <dbReference type="ARBA" id="ARBA00022833"/>
    </source>
</evidence>
<keyword evidence="4" id="KW-0805">Transcription regulation</keyword>
<dbReference type="GO" id="GO:0003700">
    <property type="term" value="F:DNA-binding transcription factor activity"/>
    <property type="evidence" value="ECO:0007669"/>
    <property type="project" value="InterPro"/>
</dbReference>
<reference evidence="10 11" key="1">
    <citation type="submission" date="2019-09" db="EMBL/GenBank/DDBJ databases">
        <title>Segnochrobactrum spirostomi gen. nov., sp. nov., isolated from the ciliate Spirostomum cf. yagiui and description of a novel family, Segnochrobactraceae fam. nov. within the order Rhizobiales of the class Alphaproteobacteria.</title>
        <authorList>
            <person name="Akter S."/>
            <person name="Shazib S.U.A."/>
            <person name="Shin M.K."/>
        </authorList>
    </citation>
    <scope>NUCLEOTIDE SEQUENCE [LARGE SCALE GENOMIC DNA]</scope>
    <source>
        <strain evidence="10 11">Sp-1</strain>
    </source>
</reference>
<keyword evidence="11" id="KW-1185">Reference proteome</keyword>
<keyword evidence="7" id="KW-0479">Metal-binding</keyword>
<dbReference type="InterPro" id="IPR036390">
    <property type="entry name" value="WH_DNA-bd_sf"/>
</dbReference>
<comment type="caution">
    <text evidence="10">The sequence shown here is derived from an EMBL/GenBank/DDBJ whole genome shotgun (WGS) entry which is preliminary data.</text>
</comment>
<dbReference type="EMBL" id="VWNA01000001">
    <property type="protein sequence ID" value="MQT13346.1"/>
    <property type="molecule type" value="Genomic_DNA"/>
</dbReference>
<evidence type="ECO:0000256" key="2">
    <source>
        <dbReference type="ARBA" id="ARBA00022491"/>
    </source>
</evidence>
<dbReference type="Proteomes" id="UP000332515">
    <property type="component" value="Unassembled WGS sequence"/>
</dbReference>
<evidence type="ECO:0000256" key="1">
    <source>
        <dbReference type="ARBA" id="ARBA00007957"/>
    </source>
</evidence>
<dbReference type="GO" id="GO:0005829">
    <property type="term" value="C:cytosol"/>
    <property type="evidence" value="ECO:0007669"/>
    <property type="project" value="TreeGrafter"/>
</dbReference>
<evidence type="ECO:0000256" key="8">
    <source>
        <dbReference type="PIRSR" id="PIRSR602481-2"/>
    </source>
</evidence>
<sequence>MTERCISKGENGPVFAPSESGGAPVSSAHRHGDHDHAGHDHAGHDHAGHDHAGHGDADRDHAAFPAPGHDHGACADALVERAEARCRDSGARLTTQRRAVLDALARSHKPIGAYEIIEALSANGPPPAPISVYRALAFLTEQGLVHRIERLNAFVACAGTHGETNPLVFMICDSCGQVGELAAAAVGIDLTRLTAGTGFVPQSAAIEVTGLCRHCAAAKKTETQAVA</sequence>
<dbReference type="Gene3D" id="3.30.1490.190">
    <property type="match status" value="1"/>
</dbReference>
<keyword evidence="8" id="KW-0408">Iron</keyword>
<keyword evidence="5" id="KW-0238">DNA-binding</keyword>
<dbReference type="GO" id="GO:1900376">
    <property type="term" value="P:regulation of secondary metabolite biosynthetic process"/>
    <property type="evidence" value="ECO:0007669"/>
    <property type="project" value="TreeGrafter"/>
</dbReference>
<dbReference type="GO" id="GO:0008270">
    <property type="term" value="F:zinc ion binding"/>
    <property type="evidence" value="ECO:0007669"/>
    <property type="project" value="TreeGrafter"/>
</dbReference>
<dbReference type="AlphaFoldDB" id="A0A6A7Y3L3"/>
<evidence type="ECO:0000256" key="7">
    <source>
        <dbReference type="PIRSR" id="PIRSR602481-1"/>
    </source>
</evidence>
<accession>A0A6A7Y3L3</accession>
<evidence type="ECO:0000256" key="4">
    <source>
        <dbReference type="ARBA" id="ARBA00023015"/>
    </source>
</evidence>
<dbReference type="InterPro" id="IPR036388">
    <property type="entry name" value="WH-like_DNA-bd_sf"/>
</dbReference>
<dbReference type="Gene3D" id="1.10.10.10">
    <property type="entry name" value="Winged helix-like DNA-binding domain superfamily/Winged helix DNA-binding domain"/>
    <property type="match status" value="1"/>
</dbReference>
<proteinExistence type="inferred from homology"/>
<evidence type="ECO:0000256" key="5">
    <source>
        <dbReference type="ARBA" id="ARBA00023125"/>
    </source>
</evidence>
<feature type="binding site" evidence="8">
    <location>
        <position position="161"/>
    </location>
    <ligand>
        <name>Fe cation</name>
        <dbReference type="ChEBI" id="CHEBI:24875"/>
    </ligand>
</feature>
<dbReference type="Pfam" id="PF01475">
    <property type="entry name" value="FUR"/>
    <property type="match status" value="1"/>
</dbReference>
<feature type="binding site" evidence="7">
    <location>
        <position position="215"/>
    </location>
    <ligand>
        <name>Zn(2+)</name>
        <dbReference type="ChEBI" id="CHEBI:29105"/>
    </ligand>
</feature>
<evidence type="ECO:0000256" key="6">
    <source>
        <dbReference type="ARBA" id="ARBA00023163"/>
    </source>
</evidence>
<feature type="binding site" evidence="7">
    <location>
        <position position="175"/>
    </location>
    <ligand>
        <name>Zn(2+)</name>
        <dbReference type="ChEBI" id="CHEBI:29105"/>
    </ligand>
</feature>
<keyword evidence="3 7" id="KW-0862">Zinc</keyword>
<organism evidence="10 11">
    <name type="scientific">Segnochrobactrum spirostomi</name>
    <dbReference type="NCBI Taxonomy" id="2608987"/>
    <lineage>
        <taxon>Bacteria</taxon>
        <taxon>Pseudomonadati</taxon>
        <taxon>Pseudomonadota</taxon>
        <taxon>Alphaproteobacteria</taxon>
        <taxon>Hyphomicrobiales</taxon>
        <taxon>Segnochrobactraceae</taxon>
        <taxon>Segnochrobactrum</taxon>
    </lineage>
</organism>
<dbReference type="InterPro" id="IPR043135">
    <property type="entry name" value="Fur_C"/>
</dbReference>
<feature type="region of interest" description="Disordered" evidence="9">
    <location>
        <begin position="1"/>
        <end position="68"/>
    </location>
</feature>
<comment type="cofactor">
    <cofactor evidence="7">
        <name>Zn(2+)</name>
        <dbReference type="ChEBI" id="CHEBI:29105"/>
    </cofactor>
    <text evidence="7">Binds 1 zinc ion per subunit.</text>
</comment>
<protein>
    <submittedName>
        <fullName evidence="10">Transcriptional repressor</fullName>
    </submittedName>
</protein>
<evidence type="ECO:0000256" key="9">
    <source>
        <dbReference type="SAM" id="MobiDB-lite"/>
    </source>
</evidence>